<keyword evidence="1" id="KW-0812">Transmembrane</keyword>
<evidence type="ECO:0000256" key="1">
    <source>
        <dbReference type="SAM" id="Phobius"/>
    </source>
</evidence>
<feature type="transmembrane region" description="Helical" evidence="1">
    <location>
        <begin position="12"/>
        <end position="29"/>
    </location>
</feature>
<dbReference type="RefSeq" id="WP_344916273.1">
    <property type="nucleotide sequence ID" value="NZ_BAABAQ010000002.1"/>
</dbReference>
<keyword evidence="4" id="KW-1185">Reference proteome</keyword>
<organism evidence="3 4">
    <name type="scientific">Streptosporangium oxazolinicum</name>
    <dbReference type="NCBI Taxonomy" id="909287"/>
    <lineage>
        <taxon>Bacteria</taxon>
        <taxon>Bacillati</taxon>
        <taxon>Actinomycetota</taxon>
        <taxon>Actinomycetes</taxon>
        <taxon>Streptosporangiales</taxon>
        <taxon>Streptosporangiaceae</taxon>
        <taxon>Streptosporangium</taxon>
    </lineage>
</organism>
<feature type="transmembrane region" description="Helical" evidence="1">
    <location>
        <begin position="35"/>
        <end position="53"/>
    </location>
</feature>
<sequence length="418" mass="45103">MTSGLKALTARGRSFLASGVAALLCAFILGEHDLLRIGVLVVSLPLLAAMVVARTRYRLSCARRLDPPRAEVGSEATVTLRLENITRLPTGLLMIEDTVPYALGARPRFVLDRVEAQGVREIDYRVRSDLRGRFGIGPLSVRISDPFGLVELTRSFTISDTLMVTPHVVALPHVRLAGEWTGGGDSRTRSVAAAGDDDVAPREYRQGDDLRRVHWRSTARHGELMVRREEQQWQSRGALLLDTRRYAHRGEGPRSSFEAAVSAAASIGVHLAHEGLGLRLVTDQGAEHLTDSGLSLSLLDTLAVVRASTARSLEYGVGALRQGGGDGLIVAVLGKMDLDQAQELARARHGNVTGVAVMLDVAGWENPELDEDEEFQAARSVFTGTGWRVVRLPAGGSIASVWQDAAQRGRFAASRGGS</sequence>
<feature type="domain" description="DUF58" evidence="2">
    <location>
        <begin position="202"/>
        <end position="285"/>
    </location>
</feature>
<dbReference type="InterPro" id="IPR002881">
    <property type="entry name" value="DUF58"/>
</dbReference>
<keyword evidence="1" id="KW-0472">Membrane</keyword>
<comment type="caution">
    <text evidence="3">The sequence shown here is derived from an EMBL/GenBank/DDBJ whole genome shotgun (WGS) entry which is preliminary data.</text>
</comment>
<evidence type="ECO:0000313" key="4">
    <source>
        <dbReference type="Proteomes" id="UP001501251"/>
    </source>
</evidence>
<keyword evidence="1" id="KW-1133">Transmembrane helix</keyword>
<name>A0ABP8AJD6_9ACTN</name>
<dbReference type="PANTHER" id="PTHR34351:SF1">
    <property type="entry name" value="SLR1927 PROTEIN"/>
    <property type="match status" value="1"/>
</dbReference>
<evidence type="ECO:0000313" key="3">
    <source>
        <dbReference type="EMBL" id="GAA4184966.1"/>
    </source>
</evidence>
<gene>
    <name evidence="3" type="ORF">GCM10022252_14680</name>
</gene>
<protein>
    <submittedName>
        <fullName evidence="3">DUF58 domain-containing protein</fullName>
    </submittedName>
</protein>
<dbReference type="PANTHER" id="PTHR34351">
    <property type="entry name" value="SLR1927 PROTEIN-RELATED"/>
    <property type="match status" value="1"/>
</dbReference>
<proteinExistence type="predicted"/>
<dbReference type="EMBL" id="BAABAQ010000002">
    <property type="protein sequence ID" value="GAA4184966.1"/>
    <property type="molecule type" value="Genomic_DNA"/>
</dbReference>
<dbReference type="Proteomes" id="UP001501251">
    <property type="component" value="Unassembled WGS sequence"/>
</dbReference>
<evidence type="ECO:0000259" key="2">
    <source>
        <dbReference type="Pfam" id="PF01882"/>
    </source>
</evidence>
<reference evidence="4" key="1">
    <citation type="journal article" date="2019" name="Int. J. Syst. Evol. Microbiol.">
        <title>The Global Catalogue of Microorganisms (GCM) 10K type strain sequencing project: providing services to taxonomists for standard genome sequencing and annotation.</title>
        <authorList>
            <consortium name="The Broad Institute Genomics Platform"/>
            <consortium name="The Broad Institute Genome Sequencing Center for Infectious Disease"/>
            <person name="Wu L."/>
            <person name="Ma J."/>
        </authorList>
    </citation>
    <scope>NUCLEOTIDE SEQUENCE [LARGE SCALE GENOMIC DNA]</scope>
    <source>
        <strain evidence="4">JCM 17388</strain>
    </source>
</reference>
<dbReference type="Pfam" id="PF01882">
    <property type="entry name" value="DUF58"/>
    <property type="match status" value="1"/>
</dbReference>
<accession>A0ABP8AJD6</accession>